<evidence type="ECO:0000313" key="3">
    <source>
        <dbReference type="Proteomes" id="UP000811255"/>
    </source>
</evidence>
<dbReference type="InterPro" id="IPR029058">
    <property type="entry name" value="AB_hydrolase_fold"/>
</dbReference>
<organism evidence="2 3">
    <name type="scientific">Croceibacterium selenioxidans</name>
    <dbReference type="NCBI Taxonomy" id="2838833"/>
    <lineage>
        <taxon>Bacteria</taxon>
        <taxon>Pseudomonadati</taxon>
        <taxon>Pseudomonadota</taxon>
        <taxon>Alphaproteobacteria</taxon>
        <taxon>Sphingomonadales</taxon>
        <taxon>Erythrobacteraceae</taxon>
        <taxon>Croceibacterium</taxon>
    </lineage>
</organism>
<dbReference type="Pfam" id="PF12697">
    <property type="entry name" value="Abhydrolase_6"/>
    <property type="match status" value="1"/>
</dbReference>
<dbReference type="Proteomes" id="UP000811255">
    <property type="component" value="Unassembled WGS sequence"/>
</dbReference>
<evidence type="ECO:0000313" key="2">
    <source>
        <dbReference type="EMBL" id="MBT2134794.1"/>
    </source>
</evidence>
<feature type="domain" description="AB hydrolase-1" evidence="1">
    <location>
        <begin position="5"/>
        <end position="219"/>
    </location>
</feature>
<accession>A0ABS5W543</accession>
<dbReference type="InterPro" id="IPR000073">
    <property type="entry name" value="AB_hydrolase_1"/>
</dbReference>
<proteinExistence type="predicted"/>
<protein>
    <submittedName>
        <fullName evidence="2">Alpha/beta hydrolase</fullName>
    </submittedName>
</protein>
<sequence length="236" mass="25695">MANYVLVHGAWGGGHGYEQLAGDLREAGHRVLVAALTGLGTRSAQLHPGITLSNHISDVCEQIADAGFKRFILAGHSYGGMVITGVAARLGSKIDAIAYIDAFLPADGQSLWDITGEYEHNWYIDSQKYTPGLVAPIGSVDFEPVPGQIGRHPLLTLTEAVRLTGEEEKIPRRAYIFASNWEPSPFGRFRDQVQAEGGWEYHDSHSSHFVMADQPEQLRDILLDLALVPAPAPARS</sequence>
<reference evidence="2 3" key="1">
    <citation type="submission" date="2021-05" db="EMBL/GenBank/DDBJ databases">
        <title>Croceibacterium sp. LX-88 genome sequence.</title>
        <authorList>
            <person name="Luo X."/>
        </authorList>
    </citation>
    <scope>NUCLEOTIDE SEQUENCE [LARGE SCALE GENOMIC DNA]</scope>
    <source>
        <strain evidence="2 3">LX-88</strain>
    </source>
</reference>
<keyword evidence="2" id="KW-0378">Hydrolase</keyword>
<dbReference type="InterPro" id="IPR052897">
    <property type="entry name" value="Sec-Metab_Biosynth_Hydrolase"/>
</dbReference>
<dbReference type="RefSeq" id="WP_214536414.1">
    <property type="nucleotide sequence ID" value="NZ_JAHFVK010000002.1"/>
</dbReference>
<dbReference type="PANTHER" id="PTHR37017:SF11">
    <property type="entry name" value="ESTERASE_LIPASE_THIOESTERASE DOMAIN-CONTAINING PROTEIN"/>
    <property type="match status" value="1"/>
</dbReference>
<dbReference type="SUPFAM" id="SSF53474">
    <property type="entry name" value="alpha/beta-Hydrolases"/>
    <property type="match status" value="1"/>
</dbReference>
<gene>
    <name evidence="2" type="ORF">KK137_10645</name>
</gene>
<dbReference type="Gene3D" id="3.40.50.1820">
    <property type="entry name" value="alpha/beta hydrolase"/>
    <property type="match status" value="1"/>
</dbReference>
<name>A0ABS5W543_9SPHN</name>
<dbReference type="EMBL" id="JAHFVK010000002">
    <property type="protein sequence ID" value="MBT2134794.1"/>
    <property type="molecule type" value="Genomic_DNA"/>
</dbReference>
<dbReference type="GO" id="GO:0016787">
    <property type="term" value="F:hydrolase activity"/>
    <property type="evidence" value="ECO:0007669"/>
    <property type="project" value="UniProtKB-KW"/>
</dbReference>
<comment type="caution">
    <text evidence="2">The sequence shown here is derived from an EMBL/GenBank/DDBJ whole genome shotgun (WGS) entry which is preliminary data.</text>
</comment>
<dbReference type="PANTHER" id="PTHR37017">
    <property type="entry name" value="AB HYDROLASE-1 DOMAIN-CONTAINING PROTEIN-RELATED"/>
    <property type="match status" value="1"/>
</dbReference>
<evidence type="ECO:0000259" key="1">
    <source>
        <dbReference type="Pfam" id="PF12697"/>
    </source>
</evidence>
<keyword evidence="3" id="KW-1185">Reference proteome</keyword>